<keyword evidence="3" id="KW-1185">Reference proteome</keyword>
<dbReference type="PANTHER" id="PTHR39594">
    <property type="entry name" value="PROTEIN YCHQ"/>
    <property type="match status" value="1"/>
</dbReference>
<organism evidence="2 3">
    <name type="scientific">Dyella solisilvae</name>
    <dbReference type="NCBI Taxonomy" id="1920168"/>
    <lineage>
        <taxon>Bacteria</taxon>
        <taxon>Pseudomonadati</taxon>
        <taxon>Pseudomonadota</taxon>
        <taxon>Gammaproteobacteria</taxon>
        <taxon>Lysobacterales</taxon>
        <taxon>Rhodanobacteraceae</taxon>
        <taxon>Dyella</taxon>
    </lineage>
</organism>
<proteinExistence type="predicted"/>
<dbReference type="OrthoDB" id="5588650at2"/>
<accession>A0A370KCW0</accession>
<dbReference type="RefSeq" id="WP_114824197.1">
    <property type="nucleotide sequence ID" value="NZ_QQSY01000001.1"/>
</dbReference>
<dbReference type="AlphaFoldDB" id="A0A370KCW0"/>
<feature type="transmembrane region" description="Helical" evidence="1">
    <location>
        <begin position="104"/>
        <end position="123"/>
    </location>
</feature>
<dbReference type="EMBL" id="QQSY01000001">
    <property type="protein sequence ID" value="RDJ00473.1"/>
    <property type="molecule type" value="Genomic_DNA"/>
</dbReference>
<evidence type="ECO:0008006" key="4">
    <source>
        <dbReference type="Google" id="ProtNLM"/>
    </source>
</evidence>
<evidence type="ECO:0000256" key="1">
    <source>
        <dbReference type="SAM" id="Phobius"/>
    </source>
</evidence>
<feature type="transmembrane region" description="Helical" evidence="1">
    <location>
        <begin position="71"/>
        <end position="92"/>
    </location>
</feature>
<dbReference type="GO" id="GO:0005886">
    <property type="term" value="C:plasma membrane"/>
    <property type="evidence" value="ECO:0007669"/>
    <property type="project" value="TreeGrafter"/>
</dbReference>
<feature type="transmembrane region" description="Helical" evidence="1">
    <location>
        <begin position="6"/>
        <end position="25"/>
    </location>
</feature>
<sequence length="134" mass="14703">MLEFYPQIKWVHIACIIASGALFVVRGLLMQVGRDRIALATPLRWLSYTIDTTLLGAALTLATILPNAMFANGWLATKLLFVTAYVGLGMLAMRRDSAPGIRRLGFAGAMLTYITIIGIALAHHPLGWIHLWLA</sequence>
<dbReference type="PIRSF" id="PIRSF005610">
    <property type="entry name" value="SirB"/>
    <property type="match status" value="1"/>
</dbReference>
<name>A0A370KCW0_9GAMM</name>
<dbReference type="InterPro" id="IPR007360">
    <property type="entry name" value="SirB"/>
</dbReference>
<dbReference type="PANTHER" id="PTHR39594:SF1">
    <property type="entry name" value="PROTEIN YCHQ"/>
    <property type="match status" value="1"/>
</dbReference>
<keyword evidence="1" id="KW-1133">Transmembrane helix</keyword>
<dbReference type="Pfam" id="PF04247">
    <property type="entry name" value="SirB"/>
    <property type="match status" value="1"/>
</dbReference>
<feature type="transmembrane region" description="Helical" evidence="1">
    <location>
        <begin position="45"/>
        <end position="65"/>
    </location>
</feature>
<comment type="caution">
    <text evidence="2">The sequence shown here is derived from an EMBL/GenBank/DDBJ whole genome shotgun (WGS) entry which is preliminary data.</text>
</comment>
<keyword evidence="1" id="KW-0472">Membrane</keyword>
<gene>
    <name evidence="2" type="ORF">DVT68_06670</name>
</gene>
<protein>
    <recommendedName>
        <fullName evidence="4">Regulator SirB</fullName>
    </recommendedName>
</protein>
<reference evidence="2 3" key="1">
    <citation type="submission" date="2018-07" db="EMBL/GenBank/DDBJ databases">
        <title>Dyella solisilvae sp. nov., isolated from the pine and broad-leaved mixed forest soil.</title>
        <authorList>
            <person name="Gao Z."/>
            <person name="Qiu L."/>
        </authorList>
    </citation>
    <scope>NUCLEOTIDE SEQUENCE [LARGE SCALE GENOMIC DNA]</scope>
    <source>
        <strain evidence="2 3">DHG54</strain>
    </source>
</reference>
<evidence type="ECO:0000313" key="3">
    <source>
        <dbReference type="Proteomes" id="UP000254711"/>
    </source>
</evidence>
<dbReference type="Proteomes" id="UP000254711">
    <property type="component" value="Unassembled WGS sequence"/>
</dbReference>
<keyword evidence="1" id="KW-0812">Transmembrane</keyword>
<evidence type="ECO:0000313" key="2">
    <source>
        <dbReference type="EMBL" id="RDJ00473.1"/>
    </source>
</evidence>